<evidence type="ECO:0000256" key="1">
    <source>
        <dbReference type="ARBA" id="ARBA00004571"/>
    </source>
</evidence>
<sequence>VPAAVLNANLANLYLNPNNSPSPGSLGINLSQVLITPTISYKINANHSVGFAPVIAYQRFRAFGLGLFQAFSNDPGNVTNNGDDESWGYGARVGYQGTFGMFSVGASYTSKLNMEAFDKYAGLFAEKGDFDIPSTYGVGIAIHPTSSLTIAVDATRINYSDVAAINNAGPTANEFLNGFATALITGGGASLTNALGKNDGWGFGWDDINIIKVGVNYMYNSKWTFRAGYNYSESPYDNDQALFNIIAPAIVQKHATVGFTYSPSPTSELTMAYMHAFRESLNYNYNGTGGFTGFGYSASQAMSQNAIEASYAWKF</sequence>
<evidence type="ECO:0000256" key="3">
    <source>
        <dbReference type="ARBA" id="ARBA00022692"/>
    </source>
</evidence>
<evidence type="ECO:0000256" key="4">
    <source>
        <dbReference type="ARBA" id="ARBA00022729"/>
    </source>
</evidence>
<dbReference type="GO" id="GO:0009279">
    <property type="term" value="C:cell outer membrane"/>
    <property type="evidence" value="ECO:0007669"/>
    <property type="project" value="UniProtKB-SubCell"/>
</dbReference>
<dbReference type="PANTHER" id="PTHR35093">
    <property type="entry name" value="OUTER MEMBRANE PROTEIN NMB0088-RELATED"/>
    <property type="match status" value="1"/>
</dbReference>
<keyword evidence="4" id="KW-0732">Signal</keyword>
<evidence type="ECO:0000256" key="6">
    <source>
        <dbReference type="ARBA" id="ARBA00023237"/>
    </source>
</evidence>
<dbReference type="Pfam" id="PF03349">
    <property type="entry name" value="Toluene_X"/>
    <property type="match status" value="1"/>
</dbReference>
<accession>A0A3B0YJN5</accession>
<dbReference type="GO" id="GO:0015483">
    <property type="term" value="F:long-chain fatty acid transporting porin activity"/>
    <property type="evidence" value="ECO:0007669"/>
    <property type="project" value="TreeGrafter"/>
</dbReference>
<comment type="subcellular location">
    <subcellularLocation>
        <location evidence="1">Cell outer membrane</location>
        <topology evidence="1">Multi-pass membrane protein</topology>
    </subcellularLocation>
</comment>
<evidence type="ECO:0000256" key="5">
    <source>
        <dbReference type="ARBA" id="ARBA00023136"/>
    </source>
</evidence>
<dbReference type="InterPro" id="IPR005017">
    <property type="entry name" value="OMPP1/FadL/TodX"/>
</dbReference>
<dbReference type="EMBL" id="UOFN01000058">
    <property type="protein sequence ID" value="VAW76343.1"/>
    <property type="molecule type" value="Genomic_DNA"/>
</dbReference>
<proteinExistence type="predicted"/>
<keyword evidence="3" id="KW-0812">Transmembrane</keyword>
<name>A0A3B0YJN5_9ZZZZ</name>
<dbReference type="SUPFAM" id="SSF56935">
    <property type="entry name" value="Porins"/>
    <property type="match status" value="1"/>
</dbReference>
<reference evidence="7" key="1">
    <citation type="submission" date="2018-06" db="EMBL/GenBank/DDBJ databases">
        <authorList>
            <person name="Zhirakovskaya E."/>
        </authorList>
    </citation>
    <scope>NUCLEOTIDE SEQUENCE</scope>
</reference>
<evidence type="ECO:0000313" key="7">
    <source>
        <dbReference type="EMBL" id="VAW76343.1"/>
    </source>
</evidence>
<feature type="non-terminal residue" evidence="7">
    <location>
        <position position="1"/>
    </location>
</feature>
<protein>
    <submittedName>
        <fullName evidence="7">Putative facilitator of salicylate uptake</fullName>
    </submittedName>
</protein>
<dbReference type="AlphaFoldDB" id="A0A3B0YJN5"/>
<organism evidence="7">
    <name type="scientific">hydrothermal vent metagenome</name>
    <dbReference type="NCBI Taxonomy" id="652676"/>
    <lineage>
        <taxon>unclassified sequences</taxon>
        <taxon>metagenomes</taxon>
        <taxon>ecological metagenomes</taxon>
    </lineage>
</organism>
<keyword evidence="5" id="KW-0472">Membrane</keyword>
<keyword evidence="2" id="KW-1134">Transmembrane beta strand</keyword>
<evidence type="ECO:0000256" key="2">
    <source>
        <dbReference type="ARBA" id="ARBA00022452"/>
    </source>
</evidence>
<keyword evidence="6" id="KW-0998">Cell outer membrane</keyword>
<gene>
    <name evidence="7" type="ORF">MNBD_GAMMA15-2406</name>
</gene>
<dbReference type="PANTHER" id="PTHR35093:SF8">
    <property type="entry name" value="OUTER MEMBRANE PROTEIN NMB0088-RELATED"/>
    <property type="match status" value="1"/>
</dbReference>
<dbReference type="Gene3D" id="2.40.160.60">
    <property type="entry name" value="Outer membrane protein transport protein (OMPP1/FadL/TodX)"/>
    <property type="match status" value="1"/>
</dbReference>